<evidence type="ECO:0000256" key="1">
    <source>
        <dbReference type="SAM" id="Phobius"/>
    </source>
</evidence>
<name>A0A0C2MEI0_THEKT</name>
<dbReference type="Gene3D" id="3.90.730.10">
    <property type="entry name" value="Ribonuclease T2-like"/>
    <property type="match status" value="1"/>
</dbReference>
<keyword evidence="4" id="KW-1185">Reference proteome</keyword>
<dbReference type="InterPro" id="IPR036430">
    <property type="entry name" value="RNase_T2-like_sf"/>
</dbReference>
<dbReference type="EMBL" id="JWZT01004873">
    <property type="protein sequence ID" value="KII62814.1"/>
    <property type="molecule type" value="Genomic_DNA"/>
</dbReference>
<proteinExistence type="predicted"/>
<evidence type="ECO:0000313" key="3">
    <source>
        <dbReference type="EMBL" id="KII62814.1"/>
    </source>
</evidence>
<dbReference type="GO" id="GO:0033897">
    <property type="term" value="F:ribonuclease T2 activity"/>
    <property type="evidence" value="ECO:0007669"/>
    <property type="project" value="InterPro"/>
</dbReference>
<dbReference type="Proteomes" id="UP000031668">
    <property type="component" value="Unassembled WGS sequence"/>
</dbReference>
<evidence type="ECO:0000256" key="2">
    <source>
        <dbReference type="SAM" id="SignalP"/>
    </source>
</evidence>
<feature type="signal peptide" evidence="2">
    <location>
        <begin position="1"/>
        <end position="19"/>
    </location>
</feature>
<keyword evidence="1" id="KW-1133">Transmembrane helix</keyword>
<dbReference type="GO" id="GO:0003723">
    <property type="term" value="F:RNA binding"/>
    <property type="evidence" value="ECO:0007669"/>
    <property type="project" value="InterPro"/>
</dbReference>
<protein>
    <recommendedName>
        <fullName evidence="5">SHSP domain-containing protein</fullName>
    </recommendedName>
</protein>
<comment type="caution">
    <text evidence="3">The sequence shown here is derived from an EMBL/GenBank/DDBJ whole genome shotgun (WGS) entry which is preliminary data.</text>
</comment>
<dbReference type="AlphaFoldDB" id="A0A0C2MEI0"/>
<keyword evidence="2" id="KW-0732">Signal</keyword>
<accession>A0A0C2MEI0</accession>
<feature type="transmembrane region" description="Helical" evidence="1">
    <location>
        <begin position="199"/>
        <end position="215"/>
    </location>
</feature>
<feature type="chain" id="PRO_5002168672" description="SHSP domain-containing protein" evidence="2">
    <location>
        <begin position="20"/>
        <end position="245"/>
    </location>
</feature>
<keyword evidence="1" id="KW-0472">Membrane</keyword>
<evidence type="ECO:0000313" key="4">
    <source>
        <dbReference type="Proteomes" id="UP000031668"/>
    </source>
</evidence>
<reference evidence="3 4" key="1">
    <citation type="journal article" date="2014" name="Genome Biol. Evol.">
        <title>The genome of the myxosporean Thelohanellus kitauei shows adaptations to nutrient acquisition within its fish host.</title>
        <authorList>
            <person name="Yang Y."/>
            <person name="Xiong J."/>
            <person name="Zhou Z."/>
            <person name="Huo F."/>
            <person name="Miao W."/>
            <person name="Ran C."/>
            <person name="Liu Y."/>
            <person name="Zhang J."/>
            <person name="Feng J."/>
            <person name="Wang M."/>
            <person name="Wang M."/>
            <person name="Wang L."/>
            <person name="Yao B."/>
        </authorList>
    </citation>
    <scope>NUCLEOTIDE SEQUENCE [LARGE SCALE GENOMIC DNA]</scope>
    <source>
        <strain evidence="3">Wuqing</strain>
    </source>
</reference>
<gene>
    <name evidence="3" type="ORF">RF11_08991</name>
</gene>
<evidence type="ECO:0008006" key="5">
    <source>
        <dbReference type="Google" id="ProtNLM"/>
    </source>
</evidence>
<keyword evidence="1" id="KW-0812">Transmembrane</keyword>
<sequence length="245" mass="28199">MVWIVYVCFLVLKLSFVSSTVCAYTFGDSNGKQINRILAEKNRVLTIHGELTYNRVPQEQHDPNCERIDTSPIKPWYIWISPTGGQFYKNICKEHRAEDEDFGKYTARVINKCKIFQGKLQAIYCRVDEINQVNVILELILTDLPDVSIHRDGSDHRYSRFATPLNMETLEISQQKYLANVEEGTLSIMTPTARDTTKLVFVGAIPIMLMIQILLTHPLLIVLPRTLVVLFLWIMKIQHLLTGFV</sequence>
<organism evidence="3 4">
    <name type="scientific">Thelohanellus kitauei</name>
    <name type="common">Myxosporean</name>
    <dbReference type="NCBI Taxonomy" id="669202"/>
    <lineage>
        <taxon>Eukaryota</taxon>
        <taxon>Metazoa</taxon>
        <taxon>Cnidaria</taxon>
        <taxon>Myxozoa</taxon>
        <taxon>Myxosporea</taxon>
        <taxon>Bivalvulida</taxon>
        <taxon>Platysporina</taxon>
        <taxon>Myxobolidae</taxon>
        <taxon>Thelohanellus</taxon>
    </lineage>
</organism>